<reference evidence="4" key="1">
    <citation type="submission" date="2016-06" db="UniProtKB">
        <authorList>
            <consortium name="WormBaseParasite"/>
        </authorList>
    </citation>
    <scope>IDENTIFICATION</scope>
</reference>
<dbReference type="WBParaSite" id="SBAD_0000820801-mRNA-1">
    <property type="protein sequence ID" value="SBAD_0000820801-mRNA-1"/>
    <property type="gene ID" value="SBAD_0000820801"/>
</dbReference>
<feature type="compositionally biased region" description="Polar residues" evidence="1">
    <location>
        <begin position="24"/>
        <end position="34"/>
    </location>
</feature>
<evidence type="ECO:0000256" key="1">
    <source>
        <dbReference type="SAM" id="MobiDB-lite"/>
    </source>
</evidence>
<dbReference type="EMBL" id="UZAM01011069">
    <property type="protein sequence ID" value="VDP14699.1"/>
    <property type="molecule type" value="Genomic_DNA"/>
</dbReference>
<name>A0A183IWB7_9BILA</name>
<evidence type="ECO:0000313" key="4">
    <source>
        <dbReference type="WBParaSite" id="SBAD_0000820801-mRNA-1"/>
    </source>
</evidence>
<sequence length="63" mass="7076">MTDDNGDRSIDDEWTTDKRMDGRWSQTDDGSTSIAVADLGGRSRGRDNRRLAVACCRPKRDSE</sequence>
<protein>
    <submittedName>
        <fullName evidence="4">Transposase</fullName>
    </submittedName>
</protein>
<organism evidence="4">
    <name type="scientific">Soboliphyme baturini</name>
    <dbReference type="NCBI Taxonomy" id="241478"/>
    <lineage>
        <taxon>Eukaryota</taxon>
        <taxon>Metazoa</taxon>
        <taxon>Ecdysozoa</taxon>
        <taxon>Nematoda</taxon>
        <taxon>Enoplea</taxon>
        <taxon>Dorylaimia</taxon>
        <taxon>Dioctophymatida</taxon>
        <taxon>Dioctophymatoidea</taxon>
        <taxon>Soboliphymatidae</taxon>
        <taxon>Soboliphyme</taxon>
    </lineage>
</organism>
<proteinExistence type="predicted"/>
<evidence type="ECO:0000313" key="3">
    <source>
        <dbReference type="Proteomes" id="UP000270296"/>
    </source>
</evidence>
<dbReference type="AlphaFoldDB" id="A0A183IWB7"/>
<reference evidence="2 3" key="2">
    <citation type="submission" date="2018-11" db="EMBL/GenBank/DDBJ databases">
        <authorList>
            <consortium name="Pathogen Informatics"/>
        </authorList>
    </citation>
    <scope>NUCLEOTIDE SEQUENCE [LARGE SCALE GENOMIC DNA]</scope>
</reference>
<feature type="region of interest" description="Disordered" evidence="1">
    <location>
        <begin position="1"/>
        <end position="63"/>
    </location>
</feature>
<accession>A0A183IWB7</accession>
<gene>
    <name evidence="2" type="ORF">SBAD_LOCUS7914</name>
</gene>
<feature type="compositionally biased region" description="Basic and acidic residues" evidence="1">
    <location>
        <begin position="1"/>
        <end position="22"/>
    </location>
</feature>
<keyword evidence="3" id="KW-1185">Reference proteome</keyword>
<evidence type="ECO:0000313" key="2">
    <source>
        <dbReference type="EMBL" id="VDP14699.1"/>
    </source>
</evidence>
<dbReference type="Proteomes" id="UP000270296">
    <property type="component" value="Unassembled WGS sequence"/>
</dbReference>